<feature type="transmembrane region" description="Helical" evidence="9">
    <location>
        <begin position="194"/>
        <end position="215"/>
    </location>
</feature>
<protein>
    <recommendedName>
        <fullName evidence="3">histidine kinase</fullName>
        <ecNumber evidence="3">2.7.13.3</ecNumber>
    </recommendedName>
</protein>
<evidence type="ECO:0000256" key="5">
    <source>
        <dbReference type="ARBA" id="ARBA00022679"/>
    </source>
</evidence>
<evidence type="ECO:0000256" key="9">
    <source>
        <dbReference type="SAM" id="Phobius"/>
    </source>
</evidence>
<sequence length="610" mass="67871">MSYRGFKRLLGETNLERKCRWLLGAAVLLLMTGSFWVYSEQTRGLALEQFVVTGRTLMAPFVERVHLPQERSEGAEAFETLSERHWPVVRESYSARFLRLDATDPADKPGSEDLPILHRILQEGWMEDSRPAPHENAFYYYGALRAATACLGCHRDPDRVKQAQPHLQEGDLMAVVRIRLSTLPLQEGFHTNRAILIAFAVGTSLLIIAGSYLIIRYVIVKPVKHLKDVAEAIANGELNVRSEIHTGDEFEDLSHAFNRMLRNLINIQDRNRKLIADLDRKVDELARVNMALFENNRLKSEFLSTMSHELRTPLNSIIGFSETLLAADNLTDKQHRYVSHIMTSGQRLLALINDILDLAKLEAGKMRLHPETLNLAAICEHAVAMFRPQAEKKNIDLRIQVDPHAPPIRQDAGKIHQILANLLSNAIKFTPEGGRVTLKAETDGRDLTLTVSDTGVGIAPEEQELIFDKFRQAAHPMTREQGGTGLGLSIVRELARLLQGDVTLHSELGRGSTFTVRVTAQLADEPLSEFELADETAVTSRLPHEARHEAGIAYPPSTIPPSLSRAQSSPAPAVPSHPAGAEVQDNAMAHRPAQHSPLPSQAEDAEESRP</sequence>
<dbReference type="PRINTS" id="PR00344">
    <property type="entry name" value="BCTRLSENSOR"/>
</dbReference>
<dbReference type="GO" id="GO:0000155">
    <property type="term" value="F:phosphorelay sensor kinase activity"/>
    <property type="evidence" value="ECO:0007669"/>
    <property type="project" value="InterPro"/>
</dbReference>
<comment type="caution">
    <text evidence="12">The sequence shown here is derived from an EMBL/GenBank/DDBJ whole genome shotgun (WGS) entry which is preliminary data.</text>
</comment>
<dbReference type="Pfam" id="PF00512">
    <property type="entry name" value="HisKA"/>
    <property type="match status" value="1"/>
</dbReference>
<feature type="domain" description="HAMP" evidence="11">
    <location>
        <begin position="217"/>
        <end position="269"/>
    </location>
</feature>
<keyword evidence="9" id="KW-0812">Transmembrane</keyword>
<comment type="catalytic activity">
    <reaction evidence="1">
        <text>ATP + protein L-histidine = ADP + protein N-phospho-L-histidine.</text>
        <dbReference type="EC" id="2.7.13.3"/>
    </reaction>
</comment>
<dbReference type="PANTHER" id="PTHR43711">
    <property type="entry name" value="TWO-COMPONENT HISTIDINE KINASE"/>
    <property type="match status" value="1"/>
</dbReference>
<name>A0A7V8VEC9_9BACT</name>
<dbReference type="PROSITE" id="PS50109">
    <property type="entry name" value="HIS_KIN"/>
    <property type="match status" value="1"/>
</dbReference>
<dbReference type="CDD" id="cd06225">
    <property type="entry name" value="HAMP"/>
    <property type="match status" value="1"/>
</dbReference>
<keyword evidence="9" id="KW-0472">Membrane</keyword>
<evidence type="ECO:0000256" key="6">
    <source>
        <dbReference type="ARBA" id="ARBA00022777"/>
    </source>
</evidence>
<proteinExistence type="predicted"/>
<evidence type="ECO:0000256" key="3">
    <source>
        <dbReference type="ARBA" id="ARBA00012438"/>
    </source>
</evidence>
<dbReference type="Gene3D" id="3.30.565.10">
    <property type="entry name" value="Histidine kinase-like ATPase, C-terminal domain"/>
    <property type="match status" value="1"/>
</dbReference>
<dbReference type="PROSITE" id="PS50885">
    <property type="entry name" value="HAMP"/>
    <property type="match status" value="1"/>
</dbReference>
<dbReference type="SUPFAM" id="SSF158472">
    <property type="entry name" value="HAMP domain-like"/>
    <property type="match status" value="1"/>
</dbReference>
<dbReference type="Gene3D" id="1.10.287.130">
    <property type="match status" value="1"/>
</dbReference>
<keyword evidence="9" id="KW-1133">Transmembrane helix</keyword>
<dbReference type="InterPro" id="IPR036890">
    <property type="entry name" value="HATPase_C_sf"/>
</dbReference>
<comment type="subcellular location">
    <subcellularLocation>
        <location evidence="2">Membrane</location>
    </subcellularLocation>
</comment>
<dbReference type="CDD" id="cd16922">
    <property type="entry name" value="HATPase_EvgS-ArcB-TorS-like"/>
    <property type="match status" value="1"/>
</dbReference>
<dbReference type="InterPro" id="IPR021796">
    <property type="entry name" value="Tll0287-like_dom"/>
</dbReference>
<dbReference type="SMART" id="SM00304">
    <property type="entry name" value="HAMP"/>
    <property type="match status" value="1"/>
</dbReference>
<dbReference type="FunFam" id="3.30.565.10:FF:000010">
    <property type="entry name" value="Sensor histidine kinase RcsC"/>
    <property type="match status" value="1"/>
</dbReference>
<dbReference type="InterPro" id="IPR005467">
    <property type="entry name" value="His_kinase_dom"/>
</dbReference>
<feature type="region of interest" description="Disordered" evidence="8">
    <location>
        <begin position="552"/>
        <end position="610"/>
    </location>
</feature>
<keyword evidence="6" id="KW-0418">Kinase</keyword>
<dbReference type="SMART" id="SM00388">
    <property type="entry name" value="HisKA"/>
    <property type="match status" value="1"/>
</dbReference>
<dbReference type="EMBL" id="JACEFB010000006">
    <property type="protein sequence ID" value="MBA2226484.1"/>
    <property type="molecule type" value="Genomic_DNA"/>
</dbReference>
<evidence type="ECO:0000256" key="2">
    <source>
        <dbReference type="ARBA" id="ARBA00004370"/>
    </source>
</evidence>
<reference evidence="12 13" key="1">
    <citation type="submission" date="2020-07" db="EMBL/GenBank/DDBJ databases">
        <title>Thermogemmata thermophila gen. nov., sp. nov., a novel moderate thermophilic planctomycete from a Kamchatka hot spring.</title>
        <authorList>
            <person name="Elcheninov A.G."/>
            <person name="Podosokorskaya O.A."/>
            <person name="Kovaleva O.L."/>
            <person name="Novikov A."/>
            <person name="Bonch-Osmolovskaya E.A."/>
            <person name="Toshchakov S.V."/>
            <person name="Kublanov I.V."/>
        </authorList>
    </citation>
    <scope>NUCLEOTIDE SEQUENCE [LARGE SCALE GENOMIC DNA]</scope>
    <source>
        <strain evidence="12 13">2918</strain>
    </source>
</reference>
<dbReference type="Proteomes" id="UP000542342">
    <property type="component" value="Unassembled WGS sequence"/>
</dbReference>
<dbReference type="InterPro" id="IPR003661">
    <property type="entry name" value="HisK_dim/P_dom"/>
</dbReference>
<dbReference type="Pfam" id="PF11845">
    <property type="entry name" value="Tll0287-like"/>
    <property type="match status" value="1"/>
</dbReference>
<evidence type="ECO:0000256" key="1">
    <source>
        <dbReference type="ARBA" id="ARBA00000085"/>
    </source>
</evidence>
<evidence type="ECO:0000313" key="13">
    <source>
        <dbReference type="Proteomes" id="UP000542342"/>
    </source>
</evidence>
<dbReference type="AlphaFoldDB" id="A0A7V8VEC9"/>
<feature type="compositionally biased region" description="Low complexity" evidence="8">
    <location>
        <begin position="564"/>
        <end position="579"/>
    </location>
</feature>
<dbReference type="Pfam" id="PF02518">
    <property type="entry name" value="HATPase_c"/>
    <property type="match status" value="1"/>
</dbReference>
<evidence type="ECO:0000256" key="4">
    <source>
        <dbReference type="ARBA" id="ARBA00022553"/>
    </source>
</evidence>
<evidence type="ECO:0000313" key="12">
    <source>
        <dbReference type="EMBL" id="MBA2226484.1"/>
    </source>
</evidence>
<keyword evidence="7" id="KW-0902">Two-component regulatory system</keyword>
<evidence type="ECO:0000256" key="7">
    <source>
        <dbReference type="ARBA" id="ARBA00023012"/>
    </source>
</evidence>
<dbReference type="InterPro" id="IPR036097">
    <property type="entry name" value="HisK_dim/P_sf"/>
</dbReference>
<dbReference type="InterPro" id="IPR004358">
    <property type="entry name" value="Sig_transdc_His_kin-like_C"/>
</dbReference>
<dbReference type="PANTHER" id="PTHR43711:SF31">
    <property type="entry name" value="HISTIDINE KINASE"/>
    <property type="match status" value="1"/>
</dbReference>
<feature type="transmembrane region" description="Helical" evidence="9">
    <location>
        <begin position="21"/>
        <end position="38"/>
    </location>
</feature>
<dbReference type="GO" id="GO:0016020">
    <property type="term" value="C:membrane"/>
    <property type="evidence" value="ECO:0007669"/>
    <property type="project" value="UniProtKB-SubCell"/>
</dbReference>
<evidence type="ECO:0000259" key="10">
    <source>
        <dbReference type="PROSITE" id="PS50109"/>
    </source>
</evidence>
<keyword evidence="4" id="KW-0597">Phosphoprotein</keyword>
<keyword evidence="13" id="KW-1185">Reference proteome</keyword>
<dbReference type="RefSeq" id="WP_194537923.1">
    <property type="nucleotide sequence ID" value="NZ_JACEFB010000006.1"/>
</dbReference>
<dbReference type="InterPro" id="IPR050736">
    <property type="entry name" value="Sensor_HK_Regulatory"/>
</dbReference>
<evidence type="ECO:0000259" key="11">
    <source>
        <dbReference type="PROSITE" id="PS50885"/>
    </source>
</evidence>
<accession>A0A7V8VEC9</accession>
<dbReference type="CDD" id="cd00082">
    <property type="entry name" value="HisKA"/>
    <property type="match status" value="1"/>
</dbReference>
<dbReference type="Gene3D" id="6.10.340.10">
    <property type="match status" value="1"/>
</dbReference>
<dbReference type="InterPro" id="IPR003660">
    <property type="entry name" value="HAMP_dom"/>
</dbReference>
<dbReference type="InterPro" id="IPR003594">
    <property type="entry name" value="HATPase_dom"/>
</dbReference>
<keyword evidence="5" id="KW-0808">Transferase</keyword>
<evidence type="ECO:0000256" key="8">
    <source>
        <dbReference type="SAM" id="MobiDB-lite"/>
    </source>
</evidence>
<feature type="domain" description="Histidine kinase" evidence="10">
    <location>
        <begin position="305"/>
        <end position="522"/>
    </location>
</feature>
<organism evidence="12 13">
    <name type="scientific">Thermogemmata fonticola</name>
    <dbReference type="NCBI Taxonomy" id="2755323"/>
    <lineage>
        <taxon>Bacteria</taxon>
        <taxon>Pseudomonadati</taxon>
        <taxon>Planctomycetota</taxon>
        <taxon>Planctomycetia</taxon>
        <taxon>Gemmatales</taxon>
        <taxon>Gemmataceae</taxon>
        <taxon>Thermogemmata</taxon>
    </lineage>
</organism>
<dbReference type="EC" id="2.7.13.3" evidence="3"/>
<dbReference type="SUPFAM" id="SSF55874">
    <property type="entry name" value="ATPase domain of HSP90 chaperone/DNA topoisomerase II/histidine kinase"/>
    <property type="match status" value="1"/>
</dbReference>
<gene>
    <name evidence="12" type="ORF">H0921_09965</name>
</gene>
<dbReference type="SUPFAM" id="SSF47384">
    <property type="entry name" value="Homodimeric domain of signal transducing histidine kinase"/>
    <property type="match status" value="1"/>
</dbReference>
<dbReference type="SMART" id="SM00387">
    <property type="entry name" value="HATPase_c"/>
    <property type="match status" value="1"/>
</dbReference>
<dbReference type="Pfam" id="PF00672">
    <property type="entry name" value="HAMP"/>
    <property type="match status" value="1"/>
</dbReference>